<feature type="region of interest" description="Disordered" evidence="1">
    <location>
        <begin position="1"/>
        <end position="40"/>
    </location>
</feature>
<evidence type="ECO:0000313" key="4">
    <source>
        <dbReference type="Proteomes" id="UP001195483"/>
    </source>
</evidence>
<proteinExistence type="predicted"/>
<keyword evidence="4" id="KW-1185">Reference proteome</keyword>
<dbReference type="Proteomes" id="UP001195483">
    <property type="component" value="Unassembled WGS sequence"/>
</dbReference>
<keyword evidence="2" id="KW-0812">Transmembrane</keyword>
<feature type="transmembrane region" description="Helical" evidence="2">
    <location>
        <begin position="126"/>
        <end position="149"/>
    </location>
</feature>
<dbReference type="AlphaFoldDB" id="A0AAE0SRI3"/>
<feature type="transmembrane region" description="Helical" evidence="2">
    <location>
        <begin position="365"/>
        <end position="387"/>
    </location>
</feature>
<protein>
    <submittedName>
        <fullName evidence="3">Uncharacterized protein</fullName>
    </submittedName>
</protein>
<feature type="compositionally biased region" description="Low complexity" evidence="1">
    <location>
        <begin position="11"/>
        <end position="28"/>
    </location>
</feature>
<name>A0AAE0SRI3_9BIVA</name>
<evidence type="ECO:0000256" key="2">
    <source>
        <dbReference type="SAM" id="Phobius"/>
    </source>
</evidence>
<dbReference type="EMBL" id="JAEAOA010002221">
    <property type="protein sequence ID" value="KAK3596694.1"/>
    <property type="molecule type" value="Genomic_DNA"/>
</dbReference>
<reference evidence="3" key="2">
    <citation type="journal article" date="2021" name="Genome Biol. Evol.">
        <title>Developing a high-quality reference genome for a parasitic bivalve with doubly uniparental inheritance (Bivalvia: Unionida).</title>
        <authorList>
            <person name="Smith C.H."/>
        </authorList>
    </citation>
    <scope>NUCLEOTIDE SEQUENCE</scope>
    <source>
        <strain evidence="3">CHS0354</strain>
        <tissue evidence="3">Mantle</tissue>
    </source>
</reference>
<feature type="transmembrane region" description="Helical" evidence="2">
    <location>
        <begin position="229"/>
        <end position="251"/>
    </location>
</feature>
<feature type="transmembrane region" description="Helical" evidence="2">
    <location>
        <begin position="485"/>
        <end position="506"/>
    </location>
</feature>
<sequence length="569" mass="64595">MSLRSEEVMYSTSSTATDDSSISTASSSGGRSLFGRDERGTKLLTVSEKSKVQKRQEAKEDVRHHPSRLVVFVKWFSSILIGLLFLSCLVLSKFTIVALSNTLNKNATGYTEVNCFGESMDNPRVVFMILLLLLIPNVINFIRGIWLAFFRSDLPWPGKKALLMGLLIGISESFGLCIIVFEVFRMCTVPALSVLISNCVFIFPVLYYLWLCFKSKWKRENRDDLNSTLLFSMLAFLMLLAGLILTMFLVVDNRQPSYKIAEDIWYLSVAIFCVSLSWIPGIYKQILEINDTSQPNSVRLEGLLNDETQCLLGSSNTTGYGSGSLGNFGDHGNSSQTDVEAESHVQMRTSASKAPNRETNTAWKFTIWLSFVKILSISIIGPTIFAVKYKYTTDCWWFFFKQAWNWGSTETDVYFFLANAASSLVGYLLAFLACTTCMQKIAFAIPLFLATPVTFVLLYFETTCELIPHRATYDNMCPTISDTSFLVPAIICLTLAQIFSAGWVVFRSETIVMQKEDMLFWIPSYNGVLLEQWLFQDRRNKHTDVYHEDLREKAKRTKVYICTTMYREA</sequence>
<feature type="transmembrane region" description="Helical" evidence="2">
    <location>
        <begin position="413"/>
        <end position="434"/>
    </location>
</feature>
<feature type="transmembrane region" description="Helical" evidence="2">
    <location>
        <begin position="441"/>
        <end position="460"/>
    </location>
</feature>
<keyword evidence="2" id="KW-1133">Transmembrane helix</keyword>
<evidence type="ECO:0000313" key="3">
    <source>
        <dbReference type="EMBL" id="KAK3596694.1"/>
    </source>
</evidence>
<comment type="caution">
    <text evidence="3">The sequence shown here is derived from an EMBL/GenBank/DDBJ whole genome shotgun (WGS) entry which is preliminary data.</text>
</comment>
<feature type="transmembrane region" description="Helical" evidence="2">
    <location>
        <begin position="161"/>
        <end position="184"/>
    </location>
</feature>
<gene>
    <name evidence="3" type="ORF">CHS0354_038031</name>
</gene>
<feature type="transmembrane region" description="Helical" evidence="2">
    <location>
        <begin position="190"/>
        <end position="209"/>
    </location>
</feature>
<accession>A0AAE0SRI3</accession>
<feature type="transmembrane region" description="Helical" evidence="2">
    <location>
        <begin position="69"/>
        <end position="92"/>
    </location>
</feature>
<reference evidence="3" key="3">
    <citation type="submission" date="2023-05" db="EMBL/GenBank/DDBJ databases">
        <authorList>
            <person name="Smith C.H."/>
        </authorList>
    </citation>
    <scope>NUCLEOTIDE SEQUENCE</scope>
    <source>
        <strain evidence="3">CHS0354</strain>
        <tissue evidence="3">Mantle</tissue>
    </source>
</reference>
<reference evidence="3" key="1">
    <citation type="journal article" date="2021" name="Genome Biol. Evol.">
        <title>A High-Quality Reference Genome for a Parasitic Bivalve with Doubly Uniparental Inheritance (Bivalvia: Unionida).</title>
        <authorList>
            <person name="Smith C.H."/>
        </authorList>
    </citation>
    <scope>NUCLEOTIDE SEQUENCE</scope>
    <source>
        <strain evidence="3">CHS0354</strain>
    </source>
</reference>
<organism evidence="3 4">
    <name type="scientific">Potamilus streckersoni</name>
    <dbReference type="NCBI Taxonomy" id="2493646"/>
    <lineage>
        <taxon>Eukaryota</taxon>
        <taxon>Metazoa</taxon>
        <taxon>Spiralia</taxon>
        <taxon>Lophotrochozoa</taxon>
        <taxon>Mollusca</taxon>
        <taxon>Bivalvia</taxon>
        <taxon>Autobranchia</taxon>
        <taxon>Heteroconchia</taxon>
        <taxon>Palaeoheterodonta</taxon>
        <taxon>Unionida</taxon>
        <taxon>Unionoidea</taxon>
        <taxon>Unionidae</taxon>
        <taxon>Ambleminae</taxon>
        <taxon>Lampsilini</taxon>
        <taxon>Potamilus</taxon>
    </lineage>
</organism>
<evidence type="ECO:0000256" key="1">
    <source>
        <dbReference type="SAM" id="MobiDB-lite"/>
    </source>
</evidence>
<keyword evidence="2" id="KW-0472">Membrane</keyword>